<evidence type="ECO:0000256" key="1">
    <source>
        <dbReference type="SAM" id="MobiDB-lite"/>
    </source>
</evidence>
<name>A0AA36CF18_9BILA</name>
<evidence type="ECO:0000313" key="3">
    <source>
        <dbReference type="Proteomes" id="UP001177023"/>
    </source>
</evidence>
<evidence type="ECO:0000313" key="2">
    <source>
        <dbReference type="EMBL" id="CAJ0567257.1"/>
    </source>
</evidence>
<reference evidence="2" key="1">
    <citation type="submission" date="2023-06" db="EMBL/GenBank/DDBJ databases">
        <authorList>
            <person name="Delattre M."/>
        </authorList>
    </citation>
    <scope>NUCLEOTIDE SEQUENCE</scope>
    <source>
        <strain evidence="2">AF72</strain>
    </source>
</reference>
<dbReference type="AlphaFoldDB" id="A0AA36CF18"/>
<dbReference type="EMBL" id="CATQJA010001439">
    <property type="protein sequence ID" value="CAJ0567257.1"/>
    <property type="molecule type" value="Genomic_DNA"/>
</dbReference>
<feature type="compositionally biased region" description="Basic and acidic residues" evidence="1">
    <location>
        <begin position="37"/>
        <end position="57"/>
    </location>
</feature>
<comment type="caution">
    <text evidence="2">The sequence shown here is derived from an EMBL/GenBank/DDBJ whole genome shotgun (WGS) entry which is preliminary data.</text>
</comment>
<feature type="non-terminal residue" evidence="2">
    <location>
        <position position="1"/>
    </location>
</feature>
<protein>
    <submittedName>
        <fullName evidence="2">Uncharacterized protein</fullName>
    </submittedName>
</protein>
<feature type="region of interest" description="Disordered" evidence="1">
    <location>
        <begin position="20"/>
        <end position="57"/>
    </location>
</feature>
<feature type="region of interest" description="Disordered" evidence="1">
    <location>
        <begin position="164"/>
        <end position="264"/>
    </location>
</feature>
<feature type="region of interest" description="Disordered" evidence="1">
    <location>
        <begin position="338"/>
        <end position="363"/>
    </location>
</feature>
<organism evidence="2 3">
    <name type="scientific">Mesorhabditis spiculigera</name>
    <dbReference type="NCBI Taxonomy" id="96644"/>
    <lineage>
        <taxon>Eukaryota</taxon>
        <taxon>Metazoa</taxon>
        <taxon>Ecdysozoa</taxon>
        <taxon>Nematoda</taxon>
        <taxon>Chromadorea</taxon>
        <taxon>Rhabditida</taxon>
        <taxon>Rhabditina</taxon>
        <taxon>Rhabditomorpha</taxon>
        <taxon>Rhabditoidea</taxon>
        <taxon>Rhabditidae</taxon>
        <taxon>Mesorhabditinae</taxon>
        <taxon>Mesorhabditis</taxon>
    </lineage>
</organism>
<dbReference type="Proteomes" id="UP001177023">
    <property type="component" value="Unassembled WGS sequence"/>
</dbReference>
<keyword evidence="3" id="KW-1185">Reference proteome</keyword>
<proteinExistence type="predicted"/>
<accession>A0AA36CF18</accession>
<sequence length="447" mass="51224">PMLMELQFRNKSERAKWMDTFDKGIQKAPKTVRMPPRRTDAQTAKEREKEEKRQREAEEGWVRRLEQHFEERKDAEGAIAEYLDKRMAWFDRLRSIVNEMPFKNRQDIPDKVKAAVRQRFRELRQARVEPISKLVAKCTAARDQDLLDFFDDAAEVNYARLQAENDVQNVEDDSGSDSSGSESKNLPRRVQTFHGTSNPRKEKGSFRRHTTVPKMLSLHSASTSSAGMELMRSREEDIEEVSDEEPSTVSTRSDGPSRARGDEVAQMTQRLPLSMSLRARKAATQIIKENADLRHINNTLRQDLALSKTALSLYEKSRVAPLGSNGNGCPSVPAAETHEALRKKEQELRDGESKLNQDREDLEAKKQHLEERLRVKEEELNEKWRTLLERETILHANHMNNDRNSTPPAMTRLISPTCAGRKEQAAVPPISPALKVLAVETKNKKKK</sequence>
<feature type="non-terminal residue" evidence="2">
    <location>
        <position position="447"/>
    </location>
</feature>
<gene>
    <name evidence="2" type="ORF">MSPICULIGERA_LOCUS5815</name>
</gene>
<feature type="compositionally biased region" description="Acidic residues" evidence="1">
    <location>
        <begin position="236"/>
        <end position="246"/>
    </location>
</feature>